<dbReference type="InParanoid" id="A0A2P5DRS1"/>
<dbReference type="PANTHER" id="PTHR31218">
    <property type="entry name" value="WAT1-RELATED PROTEIN"/>
    <property type="match status" value="1"/>
</dbReference>
<evidence type="ECO:0000256" key="4">
    <source>
        <dbReference type="ARBA" id="ARBA00022989"/>
    </source>
</evidence>
<dbReference type="InterPro" id="IPR037185">
    <property type="entry name" value="EmrE-like"/>
</dbReference>
<feature type="transmembrane region" description="Helical" evidence="6">
    <location>
        <begin position="55"/>
        <end position="79"/>
    </location>
</feature>
<dbReference type="OrthoDB" id="1727045at2759"/>
<dbReference type="SUPFAM" id="SSF103481">
    <property type="entry name" value="Multidrug resistance efflux transporter EmrE"/>
    <property type="match status" value="2"/>
</dbReference>
<keyword evidence="4 6" id="KW-1133">Transmembrane helix</keyword>
<feature type="transmembrane region" description="Helical" evidence="6">
    <location>
        <begin position="91"/>
        <end position="113"/>
    </location>
</feature>
<dbReference type="FunCoup" id="A0A2P5DRS1">
    <property type="interactions" value="1"/>
</dbReference>
<comment type="caution">
    <text evidence="8">The sequence shown here is derived from an EMBL/GenBank/DDBJ whole genome shotgun (WGS) entry which is preliminary data.</text>
</comment>
<feature type="domain" description="EamA" evidence="7">
    <location>
        <begin position="39"/>
        <end position="168"/>
    </location>
</feature>
<feature type="transmembrane region" description="Helical" evidence="6">
    <location>
        <begin position="199"/>
        <end position="219"/>
    </location>
</feature>
<dbReference type="STRING" id="63057.A0A2P5DRS1"/>
<keyword evidence="3 6" id="KW-0812">Transmembrane</keyword>
<dbReference type="Pfam" id="PF00892">
    <property type="entry name" value="EamA"/>
    <property type="match status" value="1"/>
</dbReference>
<protein>
    <recommendedName>
        <fullName evidence="6">WAT1-related protein</fullName>
    </recommendedName>
</protein>
<proteinExistence type="inferred from homology"/>
<evidence type="ECO:0000313" key="9">
    <source>
        <dbReference type="Proteomes" id="UP000237000"/>
    </source>
</evidence>
<name>A0A2P5DRS1_TREOI</name>
<reference evidence="9" key="1">
    <citation type="submission" date="2016-06" db="EMBL/GenBank/DDBJ databases">
        <title>Parallel loss of symbiosis genes in relatives of nitrogen-fixing non-legume Parasponia.</title>
        <authorList>
            <person name="Van Velzen R."/>
            <person name="Holmer R."/>
            <person name="Bu F."/>
            <person name="Rutten L."/>
            <person name="Van Zeijl A."/>
            <person name="Liu W."/>
            <person name="Santuari L."/>
            <person name="Cao Q."/>
            <person name="Sharma T."/>
            <person name="Shen D."/>
            <person name="Roswanjaya Y."/>
            <person name="Wardhani T."/>
            <person name="Kalhor M.S."/>
            <person name="Jansen J."/>
            <person name="Van den Hoogen J."/>
            <person name="Gungor B."/>
            <person name="Hartog M."/>
            <person name="Hontelez J."/>
            <person name="Verver J."/>
            <person name="Yang W.-C."/>
            <person name="Schijlen E."/>
            <person name="Repin R."/>
            <person name="Schilthuizen M."/>
            <person name="Schranz E."/>
            <person name="Heidstra R."/>
            <person name="Miyata K."/>
            <person name="Fedorova E."/>
            <person name="Kohlen W."/>
            <person name="Bisseling T."/>
            <person name="Smit S."/>
            <person name="Geurts R."/>
        </authorList>
    </citation>
    <scope>NUCLEOTIDE SEQUENCE [LARGE SCALE GENOMIC DNA]</scope>
    <source>
        <strain evidence="9">cv. RG33-2</strain>
    </source>
</reference>
<comment type="similarity">
    <text evidence="2 6">Belongs to the drug/metabolite transporter (DMT) superfamily. Plant drug/metabolite exporter (P-DME) (TC 2.A.7.4) family.</text>
</comment>
<feature type="transmembrane region" description="Helical" evidence="6">
    <location>
        <begin position="296"/>
        <end position="316"/>
    </location>
</feature>
<gene>
    <name evidence="8" type="ORF">TorRG33x02_243680</name>
</gene>
<evidence type="ECO:0000256" key="1">
    <source>
        <dbReference type="ARBA" id="ARBA00004141"/>
    </source>
</evidence>
<evidence type="ECO:0000313" key="8">
    <source>
        <dbReference type="EMBL" id="PON75969.1"/>
    </source>
</evidence>
<dbReference type="AlphaFoldDB" id="A0A2P5DRS1"/>
<feature type="transmembrane region" description="Helical" evidence="6">
    <location>
        <begin position="151"/>
        <end position="171"/>
    </location>
</feature>
<dbReference type="GO" id="GO:0016020">
    <property type="term" value="C:membrane"/>
    <property type="evidence" value="ECO:0007669"/>
    <property type="project" value="UniProtKB-SubCell"/>
</dbReference>
<feature type="transmembrane region" description="Helical" evidence="6">
    <location>
        <begin position="322"/>
        <end position="340"/>
    </location>
</feature>
<feature type="transmembrane region" description="Helical" evidence="6">
    <location>
        <begin position="231"/>
        <end position="253"/>
    </location>
</feature>
<evidence type="ECO:0000256" key="3">
    <source>
        <dbReference type="ARBA" id="ARBA00022692"/>
    </source>
</evidence>
<evidence type="ECO:0000259" key="7">
    <source>
        <dbReference type="Pfam" id="PF00892"/>
    </source>
</evidence>
<organism evidence="8 9">
    <name type="scientific">Trema orientale</name>
    <name type="common">Charcoal tree</name>
    <name type="synonym">Celtis orientalis</name>
    <dbReference type="NCBI Taxonomy" id="63057"/>
    <lineage>
        <taxon>Eukaryota</taxon>
        <taxon>Viridiplantae</taxon>
        <taxon>Streptophyta</taxon>
        <taxon>Embryophyta</taxon>
        <taxon>Tracheophyta</taxon>
        <taxon>Spermatophyta</taxon>
        <taxon>Magnoliopsida</taxon>
        <taxon>eudicotyledons</taxon>
        <taxon>Gunneridae</taxon>
        <taxon>Pentapetalae</taxon>
        <taxon>rosids</taxon>
        <taxon>fabids</taxon>
        <taxon>Rosales</taxon>
        <taxon>Cannabaceae</taxon>
        <taxon>Trema</taxon>
    </lineage>
</organism>
<evidence type="ECO:0000256" key="2">
    <source>
        <dbReference type="ARBA" id="ARBA00007635"/>
    </source>
</evidence>
<comment type="subcellular location">
    <subcellularLocation>
        <location evidence="1 6">Membrane</location>
        <topology evidence="1 6">Multi-pass membrane protein</topology>
    </subcellularLocation>
</comment>
<evidence type="ECO:0000256" key="6">
    <source>
        <dbReference type="RuleBase" id="RU363077"/>
    </source>
</evidence>
<keyword evidence="5 6" id="KW-0472">Membrane</keyword>
<feature type="transmembrane region" description="Helical" evidence="6">
    <location>
        <begin position="265"/>
        <end position="284"/>
    </location>
</feature>
<feature type="transmembrane region" description="Helical" evidence="6">
    <location>
        <begin position="119"/>
        <end position="139"/>
    </location>
</feature>
<accession>A0A2P5DRS1</accession>
<dbReference type="EMBL" id="JXTC01000253">
    <property type="protein sequence ID" value="PON75969.1"/>
    <property type="molecule type" value="Genomic_DNA"/>
</dbReference>
<dbReference type="Proteomes" id="UP000237000">
    <property type="component" value="Unassembled WGS sequence"/>
</dbReference>
<dbReference type="InterPro" id="IPR030184">
    <property type="entry name" value="WAT1-related"/>
</dbReference>
<evidence type="ECO:0000256" key="5">
    <source>
        <dbReference type="ARBA" id="ARBA00023136"/>
    </source>
</evidence>
<dbReference type="InterPro" id="IPR000620">
    <property type="entry name" value="EamA_dom"/>
</dbReference>
<keyword evidence="9" id="KW-1185">Reference proteome</keyword>
<sequence length="369" mass="40124">MYLLSEGKERQRGGREKMAGWDCKKEVIPFMAMAAMECINVSLNTLYKAAAVKGLSYFVFVTYSYGLGTIVLLPLTFIFPRTGLPPFKPSIFYRIVLLSLVGFAGNMCIFKGIEYSSPTLASAISNLSPAFTFVLAVIFRMETLDFRSSSTLAKTLGTVLSISGALIAILYKGPIILSSPSPQSTFSVEYPLETSQTNWVLGGLLLVAFCILVSIWYILQTQLIKSYPAELTVVVLYSLCTAIIAAVTCFIAGTDITAWTLRTDMALVTIVLFGFFGPSFSAAVHTWGLHLKGPVYVTIFRPISIVIAAVMGVILLGDALHIGSVLGATILLIGFYAVIWGKAKEEMSKDCASEDLETSTDRKTPLLRS</sequence>
<dbReference type="GO" id="GO:0022857">
    <property type="term" value="F:transmembrane transporter activity"/>
    <property type="evidence" value="ECO:0007669"/>
    <property type="project" value="InterPro"/>
</dbReference>